<reference evidence="1 2" key="1">
    <citation type="submission" date="2011-12" db="EMBL/GenBank/DDBJ databases">
        <title>The Genome Sequence of Prevotella maculosa OT 289.</title>
        <authorList>
            <consortium name="The Broad Institute Genome Sequencing Platform"/>
            <person name="Earl A."/>
            <person name="Ward D."/>
            <person name="Feldgarden M."/>
            <person name="Gevers D."/>
            <person name="Izard J."/>
            <person name="Blanton J.M."/>
            <person name="Mathney J."/>
            <person name="Tanner A.C."/>
            <person name="Dewhirst F.E."/>
            <person name="Young S.K."/>
            <person name="Zeng Q."/>
            <person name="Gargeya S."/>
            <person name="Fitzgerald M."/>
            <person name="Haas B."/>
            <person name="Abouelleil A."/>
            <person name="Alvarado L."/>
            <person name="Arachchi H.M."/>
            <person name="Berlin A."/>
            <person name="Chapman S.B."/>
            <person name="Gearin G."/>
            <person name="Goldberg J."/>
            <person name="Griggs A."/>
            <person name="Gujja S."/>
            <person name="Hansen M."/>
            <person name="Heiman D."/>
            <person name="Howarth C."/>
            <person name="Larimer J."/>
            <person name="Lui A."/>
            <person name="MacDonald P.J.P."/>
            <person name="McCowen C."/>
            <person name="Montmayeur A."/>
            <person name="Murphy C."/>
            <person name="Neiman D."/>
            <person name="Pearson M."/>
            <person name="Priest M."/>
            <person name="Roberts A."/>
            <person name="Saif S."/>
            <person name="Shea T."/>
            <person name="Sisk P."/>
            <person name="Stolte C."/>
            <person name="Sykes S."/>
            <person name="Wortman J."/>
            <person name="Nusbaum C."/>
            <person name="Birren B."/>
        </authorList>
    </citation>
    <scope>NUCLEOTIDE SEQUENCE [LARGE SCALE GENOMIC DNA]</scope>
    <source>
        <strain evidence="1 2">OT 289</strain>
    </source>
</reference>
<evidence type="ECO:0000313" key="1">
    <source>
        <dbReference type="EMBL" id="EHO69663.1"/>
    </source>
</evidence>
<dbReference type="AlphaFoldDB" id="H1HMX6"/>
<accession>H1HMX6</accession>
<evidence type="ECO:0000313" key="2">
    <source>
        <dbReference type="Proteomes" id="UP000003167"/>
    </source>
</evidence>
<protein>
    <submittedName>
        <fullName evidence="1">Uncharacterized protein</fullName>
    </submittedName>
</protein>
<dbReference type="HOGENOM" id="CLU_3102234_0_0_10"/>
<sequence>MKTYFETVKNAIKHLKQTTSYRFFCNFVPLLIGKTRPVCPFIACDMWIIAP</sequence>
<name>H1HMX6_9BACT</name>
<dbReference type="STRING" id="999422.HMPREF9944_01520"/>
<comment type="caution">
    <text evidence="1">The sequence shown here is derived from an EMBL/GenBank/DDBJ whole genome shotgun (WGS) entry which is preliminary data.</text>
</comment>
<gene>
    <name evidence="1" type="ORF">HMPREF9944_01520</name>
</gene>
<dbReference type="Proteomes" id="UP000003167">
    <property type="component" value="Unassembled WGS sequence"/>
</dbReference>
<proteinExistence type="predicted"/>
<keyword evidence="2" id="KW-1185">Reference proteome</keyword>
<organism evidence="1 2">
    <name type="scientific">Segatella maculosa OT 289</name>
    <dbReference type="NCBI Taxonomy" id="999422"/>
    <lineage>
        <taxon>Bacteria</taxon>
        <taxon>Pseudomonadati</taxon>
        <taxon>Bacteroidota</taxon>
        <taxon>Bacteroidia</taxon>
        <taxon>Bacteroidales</taxon>
        <taxon>Prevotellaceae</taxon>
        <taxon>Segatella</taxon>
    </lineage>
</organism>
<dbReference type="EMBL" id="AGEK01000028">
    <property type="protein sequence ID" value="EHO69663.1"/>
    <property type="molecule type" value="Genomic_DNA"/>
</dbReference>